<keyword evidence="2" id="KW-0812">Transmembrane</keyword>
<protein>
    <submittedName>
        <fullName evidence="3">WGS project CCBQ000000000 data, contig 00107</fullName>
    </submittedName>
</protein>
<dbReference type="EMBL" id="CCBQ010000004">
    <property type="protein sequence ID" value="CDO92014.1"/>
    <property type="molecule type" value="Genomic_DNA"/>
</dbReference>
<evidence type="ECO:0000256" key="2">
    <source>
        <dbReference type="SAM" id="Phobius"/>
    </source>
</evidence>
<evidence type="ECO:0000313" key="4">
    <source>
        <dbReference type="Proteomes" id="UP000031516"/>
    </source>
</evidence>
<dbReference type="AlphaFoldDB" id="A0A0A8L1C7"/>
<feature type="region of interest" description="Disordered" evidence="1">
    <location>
        <begin position="560"/>
        <end position="596"/>
    </location>
</feature>
<keyword evidence="2" id="KW-0472">Membrane</keyword>
<dbReference type="GO" id="GO:0047429">
    <property type="term" value="F:nucleoside triphosphate diphosphatase activity"/>
    <property type="evidence" value="ECO:0007669"/>
    <property type="project" value="TreeGrafter"/>
</dbReference>
<dbReference type="Proteomes" id="UP000031516">
    <property type="component" value="Unassembled WGS sequence"/>
</dbReference>
<feature type="compositionally biased region" description="Low complexity" evidence="1">
    <location>
        <begin position="563"/>
        <end position="589"/>
    </location>
</feature>
<keyword evidence="2" id="KW-1133">Transmembrane helix</keyword>
<gene>
    <name evidence="3" type="ORF">KLDO_g343</name>
</gene>
<keyword evidence="4" id="KW-1185">Reference proteome</keyword>
<dbReference type="Gene3D" id="3.40.720.10">
    <property type="entry name" value="Alkaline Phosphatase, subunit A"/>
    <property type="match status" value="1"/>
</dbReference>
<organism evidence="3 4">
    <name type="scientific">Kluyveromyces dobzhanskii CBS 2104</name>
    <dbReference type="NCBI Taxonomy" id="1427455"/>
    <lineage>
        <taxon>Eukaryota</taxon>
        <taxon>Fungi</taxon>
        <taxon>Dikarya</taxon>
        <taxon>Ascomycota</taxon>
        <taxon>Saccharomycotina</taxon>
        <taxon>Saccharomycetes</taxon>
        <taxon>Saccharomycetales</taxon>
        <taxon>Saccharomycetaceae</taxon>
        <taxon>Kluyveromyces</taxon>
    </lineage>
</organism>
<dbReference type="PANTHER" id="PTHR10151">
    <property type="entry name" value="ECTONUCLEOTIDE PYROPHOSPHATASE/PHOSPHODIESTERASE"/>
    <property type="match status" value="1"/>
</dbReference>
<dbReference type="SUPFAM" id="SSF53649">
    <property type="entry name" value="Alkaline phosphatase-like"/>
    <property type="match status" value="1"/>
</dbReference>
<accession>A0A0A8L1C7</accession>
<dbReference type="GO" id="GO:0009141">
    <property type="term" value="P:nucleoside triphosphate metabolic process"/>
    <property type="evidence" value="ECO:0007669"/>
    <property type="project" value="TreeGrafter"/>
</dbReference>
<dbReference type="Gene3D" id="3.30.1360.180">
    <property type="match status" value="1"/>
</dbReference>
<dbReference type="GO" id="GO:0017111">
    <property type="term" value="F:ribonucleoside triphosphate phosphatase activity"/>
    <property type="evidence" value="ECO:0007669"/>
    <property type="project" value="TreeGrafter"/>
</dbReference>
<dbReference type="InterPro" id="IPR002591">
    <property type="entry name" value="Phosphodiest/P_Trfase"/>
</dbReference>
<name>A0A0A8L1C7_9SACH</name>
<evidence type="ECO:0000256" key="1">
    <source>
        <dbReference type="SAM" id="MobiDB-lite"/>
    </source>
</evidence>
<dbReference type="PANTHER" id="PTHR10151:SF120">
    <property type="entry name" value="BIS(5'-ADENOSYL)-TRIPHOSPHATASE"/>
    <property type="match status" value="1"/>
</dbReference>
<dbReference type="OrthoDB" id="415411at2759"/>
<proteinExistence type="predicted"/>
<feature type="transmembrane region" description="Helical" evidence="2">
    <location>
        <begin position="87"/>
        <end position="109"/>
    </location>
</feature>
<dbReference type="InterPro" id="IPR017850">
    <property type="entry name" value="Alkaline_phosphatase_core_sf"/>
</dbReference>
<comment type="caution">
    <text evidence="3">The sequence shown here is derived from an EMBL/GenBank/DDBJ whole genome shotgun (WGS) entry which is preliminary data.</text>
</comment>
<dbReference type="CDD" id="cd16018">
    <property type="entry name" value="Enpp"/>
    <property type="match status" value="1"/>
</dbReference>
<dbReference type="Pfam" id="PF01663">
    <property type="entry name" value="Phosphodiest"/>
    <property type="match status" value="1"/>
</dbReference>
<reference evidence="3 4" key="1">
    <citation type="submission" date="2014-03" db="EMBL/GenBank/DDBJ databases">
        <title>The genome of Kluyveromyces dobzhanskii.</title>
        <authorList>
            <person name="Nystedt B."/>
            <person name="Astrom S."/>
        </authorList>
    </citation>
    <scope>NUCLEOTIDE SEQUENCE [LARGE SCALE GENOMIC DNA]</scope>
    <source>
        <strain evidence="3 4">CBS 2104</strain>
    </source>
</reference>
<sequence length="623" mass="71256">MTSADSEFELDFSDLDDPLGFSNSPTWSQRLKSSWIHSKNFVKKWYYVTPFNTGIELQTWNDAELQDDGHTFGDFGLDRTKNNKKTYIWKWIAFVLSVISTLLLLILIISSVKNKHKNILHSVSNSKVSSPLSKTLIVSLDGFHPGYISESRTPFLHSLFTPSATINDTLVAPYMVPSFPSQTFPNHWTMITGQFPHHHGIIANKFWDSDQNLEFQINDVSSEMNTFWNQSYPLWFFTNENNIRTHTHMWPGSELLFDQSLRNPTIVDPFNIDEPLNKKLVAIQTALQNESTDLTFAYVPVVDTMGHKYGNLLDSGHSKVLKEVDDFLEELFASLDNNVNVLIVSDHGMSTIYKENVYVWEELFGDVSTMPGTVKLYDDTNTLIYTKQEDLDTVYEQLNPRIPEQCELVRSRDQFPDITNDIIKARIPQLLITCEPGYLIVKQSRYDNLPQRFGTHGFRKDHPDMRAMFLGKGPFFSELRSKLNDQYMKPFDNIQIFSLLLRLYGIDNIDVNVDADLKFWEHPVPLGKFSEESKSMSENYPDSEYNKLWNVYIEEPASEAISDPTSTATTPDETATDTSATSATTTTAPLEHSPSLGEIIDEVEDTLNDILHKIWPSKDKGDS</sequence>
<evidence type="ECO:0000313" key="3">
    <source>
        <dbReference type="EMBL" id="CDO92014.1"/>
    </source>
</evidence>